<evidence type="ECO:0000256" key="2">
    <source>
        <dbReference type="SAM" id="SignalP"/>
    </source>
</evidence>
<evidence type="ECO:0000313" key="4">
    <source>
        <dbReference type="WBParaSite" id="PSAMB.scaffold3966size16220.g23053.t1"/>
    </source>
</evidence>
<feature type="signal peptide" evidence="2">
    <location>
        <begin position="1"/>
        <end position="20"/>
    </location>
</feature>
<keyword evidence="3" id="KW-1185">Reference proteome</keyword>
<accession>A0A914WI21</accession>
<reference evidence="4" key="1">
    <citation type="submission" date="2022-11" db="UniProtKB">
        <authorList>
            <consortium name="WormBaseParasite"/>
        </authorList>
    </citation>
    <scope>IDENTIFICATION</scope>
</reference>
<evidence type="ECO:0000256" key="1">
    <source>
        <dbReference type="SAM" id="Phobius"/>
    </source>
</evidence>
<feature type="transmembrane region" description="Helical" evidence="1">
    <location>
        <begin position="92"/>
        <end position="115"/>
    </location>
</feature>
<feature type="chain" id="PRO_5036884869" evidence="2">
    <location>
        <begin position="21"/>
        <end position="116"/>
    </location>
</feature>
<dbReference type="AlphaFoldDB" id="A0A914WI21"/>
<keyword evidence="1" id="KW-0472">Membrane</keyword>
<dbReference type="InterPro" id="IPR045860">
    <property type="entry name" value="Snake_toxin-like_sf"/>
</dbReference>
<dbReference type="WBParaSite" id="PSAMB.scaffold3966size16220.g23053.t1">
    <property type="protein sequence ID" value="PSAMB.scaffold3966size16220.g23053.t1"/>
    <property type="gene ID" value="PSAMB.scaffold3966size16220.g23053"/>
</dbReference>
<proteinExistence type="predicted"/>
<keyword evidence="1" id="KW-1133">Transmembrane helix</keyword>
<keyword evidence="2" id="KW-0732">Signal</keyword>
<dbReference type="Proteomes" id="UP000887566">
    <property type="component" value="Unplaced"/>
</dbReference>
<evidence type="ECO:0000313" key="3">
    <source>
        <dbReference type="Proteomes" id="UP000887566"/>
    </source>
</evidence>
<organism evidence="3 4">
    <name type="scientific">Plectus sambesii</name>
    <dbReference type="NCBI Taxonomy" id="2011161"/>
    <lineage>
        <taxon>Eukaryota</taxon>
        <taxon>Metazoa</taxon>
        <taxon>Ecdysozoa</taxon>
        <taxon>Nematoda</taxon>
        <taxon>Chromadorea</taxon>
        <taxon>Plectida</taxon>
        <taxon>Plectina</taxon>
        <taxon>Plectoidea</taxon>
        <taxon>Plectidae</taxon>
        <taxon>Plectus</taxon>
    </lineage>
</organism>
<keyword evidence="1" id="KW-0812">Transmembrane</keyword>
<protein>
    <submittedName>
        <fullName evidence="4">Uncharacterized protein</fullName>
    </submittedName>
</protein>
<sequence length="116" mass="12064">MNGIVLTVFAVVCLTAVVTAERQCYSGSGTEYSKQNCGSNANYCTKVTLAGIVTRGCDRTDIMCRNQGNKCANQGSAVGEVCCCDSDNCNSATITTTSFALGLVTLLAGLIASYVH</sequence>
<name>A0A914WI21_9BILA</name>
<dbReference type="SUPFAM" id="SSF57302">
    <property type="entry name" value="Snake toxin-like"/>
    <property type="match status" value="1"/>
</dbReference>